<keyword evidence="1" id="KW-1185">Reference proteome</keyword>
<dbReference type="WBParaSite" id="nRc.2.0.1.t43379-RA">
    <property type="protein sequence ID" value="nRc.2.0.1.t43379-RA"/>
    <property type="gene ID" value="nRc.2.0.1.g43379"/>
</dbReference>
<evidence type="ECO:0000313" key="2">
    <source>
        <dbReference type="WBParaSite" id="nRc.2.0.1.t43379-RA"/>
    </source>
</evidence>
<organism evidence="1 2">
    <name type="scientific">Romanomermis culicivorax</name>
    <name type="common">Nematode worm</name>
    <dbReference type="NCBI Taxonomy" id="13658"/>
    <lineage>
        <taxon>Eukaryota</taxon>
        <taxon>Metazoa</taxon>
        <taxon>Ecdysozoa</taxon>
        <taxon>Nematoda</taxon>
        <taxon>Enoplea</taxon>
        <taxon>Dorylaimia</taxon>
        <taxon>Mermithida</taxon>
        <taxon>Mermithoidea</taxon>
        <taxon>Mermithidae</taxon>
        <taxon>Romanomermis</taxon>
    </lineage>
</organism>
<name>A0A915KY20_ROMCU</name>
<protein>
    <submittedName>
        <fullName evidence="2">Uncharacterized protein</fullName>
    </submittedName>
</protein>
<sequence>MERKFRFRLVTFRRLHSVSFSQNRQFHPPSQRQTFSHSLRQAAHTEGLIHAETRSISGHISDYEENVTVLVRAEYRNAPNQLTHIRWCATSVHMQIRIGQSSPFVVVANSFGWVVISREHQAECKTRRRSGDVVKFKACANMPCIRYG</sequence>
<dbReference type="AlphaFoldDB" id="A0A915KY20"/>
<proteinExistence type="predicted"/>
<reference evidence="2" key="1">
    <citation type="submission" date="2022-11" db="UniProtKB">
        <authorList>
            <consortium name="WormBaseParasite"/>
        </authorList>
    </citation>
    <scope>IDENTIFICATION</scope>
</reference>
<evidence type="ECO:0000313" key="1">
    <source>
        <dbReference type="Proteomes" id="UP000887565"/>
    </source>
</evidence>
<accession>A0A915KY20</accession>
<dbReference type="Proteomes" id="UP000887565">
    <property type="component" value="Unplaced"/>
</dbReference>